<keyword evidence="5" id="KW-1185">Reference proteome</keyword>
<dbReference type="GO" id="GO:0006508">
    <property type="term" value="P:proteolysis"/>
    <property type="evidence" value="ECO:0007669"/>
    <property type="project" value="UniProtKB-KW"/>
</dbReference>
<protein>
    <recommendedName>
        <fullName evidence="1">Microcystinase C</fullName>
        <shortName evidence="1">MlrC</shortName>
    </recommendedName>
</protein>
<evidence type="ECO:0000313" key="5">
    <source>
        <dbReference type="Proteomes" id="UP000596977"/>
    </source>
</evidence>
<dbReference type="Pfam" id="PF07171">
    <property type="entry name" value="MlrC_C"/>
    <property type="match status" value="1"/>
</dbReference>
<dbReference type="Pfam" id="PF07364">
    <property type="entry name" value="DUF1485"/>
    <property type="match status" value="1"/>
</dbReference>
<comment type="caution">
    <text evidence="4">The sequence shown here is derived from an EMBL/GenBank/DDBJ whole genome shotgun (WGS) entry which is preliminary data.</text>
</comment>
<dbReference type="Proteomes" id="UP000596977">
    <property type="component" value="Unassembled WGS sequence"/>
</dbReference>
<keyword evidence="1" id="KW-0645">Protease</keyword>
<proteinExistence type="inferred from homology"/>
<accession>A0A916RHD2</accession>
<dbReference type="RefSeq" id="WP_127074071.1">
    <property type="nucleotide sequence ID" value="NZ_BMKB01000004.1"/>
</dbReference>
<comment type="cofactor">
    <cofactor evidence="1">
        <name>Zn(2+)</name>
        <dbReference type="ChEBI" id="CHEBI:29105"/>
    </cofactor>
    <text evidence="1">Binds 1 zinc ion per subunit.</text>
</comment>
<comment type="function">
    <text evidence="1">Involved in peptidolytic degradation of cyclic heptapeptide hepatotoxin microcystin (MC).</text>
</comment>
<dbReference type="GO" id="GO:0008237">
    <property type="term" value="F:metallopeptidase activity"/>
    <property type="evidence" value="ECO:0007669"/>
    <property type="project" value="UniProtKB-KW"/>
</dbReference>
<dbReference type="InterPro" id="IPR015995">
    <property type="entry name" value="MlrC_N"/>
</dbReference>
<evidence type="ECO:0000259" key="2">
    <source>
        <dbReference type="Pfam" id="PF07171"/>
    </source>
</evidence>
<evidence type="ECO:0000259" key="3">
    <source>
        <dbReference type="Pfam" id="PF07364"/>
    </source>
</evidence>
<keyword evidence="1" id="KW-0479">Metal-binding</keyword>
<feature type="domain" description="Microcystin LR degradation protein MlrC N-terminal" evidence="3">
    <location>
        <begin position="2"/>
        <end position="279"/>
    </location>
</feature>
<reference evidence="4 5" key="1">
    <citation type="journal article" date="2014" name="Int. J. Syst. Evol. Microbiol.">
        <title>Complete genome sequence of Corynebacterium casei LMG S-19264T (=DSM 44701T), isolated from a smear-ripened cheese.</title>
        <authorList>
            <consortium name="US DOE Joint Genome Institute (JGI-PGF)"/>
            <person name="Walter F."/>
            <person name="Albersmeier A."/>
            <person name="Kalinowski J."/>
            <person name="Ruckert C."/>
        </authorList>
    </citation>
    <scope>NUCLEOTIDE SEQUENCE [LARGE SCALE GENOMIC DNA]</scope>
    <source>
        <strain evidence="4 5">CGMCC 1.15896</strain>
    </source>
</reference>
<gene>
    <name evidence="4" type="ORF">GCM10011499_29330</name>
</gene>
<dbReference type="AlphaFoldDB" id="A0A916RHD2"/>
<organism evidence="4 5">
    <name type="scientific">Pelagibacterium lentulum</name>
    <dbReference type="NCBI Taxonomy" id="2029865"/>
    <lineage>
        <taxon>Bacteria</taxon>
        <taxon>Pseudomonadati</taxon>
        <taxon>Pseudomonadota</taxon>
        <taxon>Alphaproteobacteria</taxon>
        <taxon>Hyphomicrobiales</taxon>
        <taxon>Devosiaceae</taxon>
        <taxon>Pelagibacterium</taxon>
    </lineage>
</organism>
<keyword evidence="1" id="KW-0482">Metalloprotease</keyword>
<comment type="similarity">
    <text evidence="1">Belongs to the peptidase M81 family.</text>
</comment>
<sequence>MRIAVGGIHIECSTYNPVLNRAEDFRVVRGEGLAEAPYFASLKDYDATFLPTIHARTIAGGPVARETYEAFKSEFLIRLKEFGSLDGLYLAMHGAMNVEGMHDAEGDWIASARDVVGPDCIISTSYDLHGNLSQRIIDNIDIYSTYRTAPHIDVEETMRRAVSMLVKALQTGEIPHVVWAPVPVLLPGERTSTVDEPAKSLYARLATIDGKPGIWDASLNVGYVWADEPRATAAAIMTGTDRAMLEAEAKAMAQAYWDVRDAFVFGPETGSIEDFVAKAIASKTGPVVLAESGDNPTGGGVGDRAELFAALVKAGATGTIFAGIADRKATDAAYEAGAGARLDLTVGASLDTEGSVPFTGAFEVIFVSDATDPVERQAVLRIGGIDLVVTARRRPFHNIADFTSLGLDPMTAKIIAVKSGYLSPELAPIANPSLMVLSTGVVDQFIERLERRHKPHPTYPWDKGFEFTPKAFVSARAEQNS</sequence>
<feature type="domain" description="Microcystin LR degradation protein MlrC C-terminal" evidence="2">
    <location>
        <begin position="289"/>
        <end position="452"/>
    </location>
</feature>
<keyword evidence="1" id="KW-0378">Hydrolase</keyword>
<dbReference type="PIRSF" id="PIRSF012702">
    <property type="entry name" value="UCP012702"/>
    <property type="match status" value="1"/>
</dbReference>
<dbReference type="InterPro" id="IPR009197">
    <property type="entry name" value="MlrC"/>
</dbReference>
<dbReference type="GO" id="GO:0046872">
    <property type="term" value="F:metal ion binding"/>
    <property type="evidence" value="ECO:0007669"/>
    <property type="project" value="UniProtKB-KW"/>
</dbReference>
<dbReference type="OrthoDB" id="9782658at2"/>
<dbReference type="EMBL" id="BMKB01000004">
    <property type="protein sequence ID" value="GGA57210.1"/>
    <property type="molecule type" value="Genomic_DNA"/>
</dbReference>
<name>A0A916RHD2_9HYPH</name>
<evidence type="ECO:0000313" key="4">
    <source>
        <dbReference type="EMBL" id="GGA57210.1"/>
    </source>
</evidence>
<dbReference type="InterPro" id="IPR010799">
    <property type="entry name" value="MlrC_C"/>
</dbReference>
<evidence type="ECO:0000256" key="1">
    <source>
        <dbReference type="PIRNR" id="PIRNR012702"/>
    </source>
</evidence>